<reference evidence="2 3" key="1">
    <citation type="submission" date="2019-02" db="EMBL/GenBank/DDBJ databases">
        <authorList>
            <person name="Li S.-H."/>
        </authorList>
    </citation>
    <scope>NUCLEOTIDE SEQUENCE [LARGE SCALE GENOMIC DNA]</scope>
    <source>
        <strain evidence="2 3">IMCC14385</strain>
    </source>
</reference>
<feature type="transmembrane region" description="Helical" evidence="1">
    <location>
        <begin position="252"/>
        <end position="270"/>
    </location>
</feature>
<dbReference type="RefSeq" id="WP_152660379.1">
    <property type="nucleotide sequence ID" value="NZ_CP036422.1"/>
</dbReference>
<keyword evidence="1" id="KW-0472">Membrane</keyword>
<feature type="transmembrane region" description="Helical" evidence="1">
    <location>
        <begin position="21"/>
        <end position="38"/>
    </location>
</feature>
<keyword evidence="1" id="KW-0812">Transmembrane</keyword>
<proteinExistence type="predicted"/>
<organism evidence="2 3">
    <name type="scientific">Halioglobus maricola</name>
    <dbReference type="NCBI Taxonomy" id="2601894"/>
    <lineage>
        <taxon>Bacteria</taxon>
        <taxon>Pseudomonadati</taxon>
        <taxon>Pseudomonadota</taxon>
        <taxon>Gammaproteobacteria</taxon>
        <taxon>Cellvibrionales</taxon>
        <taxon>Halieaceae</taxon>
        <taxon>Halioglobus</taxon>
    </lineage>
</organism>
<dbReference type="EMBL" id="CP036422">
    <property type="protein sequence ID" value="QFU74267.1"/>
    <property type="molecule type" value="Genomic_DNA"/>
</dbReference>
<keyword evidence="1" id="KW-1133">Transmembrane helix</keyword>
<name>A0A5P9NEU9_9GAMM</name>
<evidence type="ECO:0000313" key="2">
    <source>
        <dbReference type="EMBL" id="QFU74267.1"/>
    </source>
</evidence>
<evidence type="ECO:0008006" key="4">
    <source>
        <dbReference type="Google" id="ProtNLM"/>
    </source>
</evidence>
<dbReference type="OrthoDB" id="6022998at2"/>
<accession>A0A5P9NEU9</accession>
<feature type="transmembrane region" description="Helical" evidence="1">
    <location>
        <begin position="58"/>
        <end position="78"/>
    </location>
</feature>
<dbReference type="Proteomes" id="UP000326287">
    <property type="component" value="Chromosome"/>
</dbReference>
<feature type="transmembrane region" description="Helical" evidence="1">
    <location>
        <begin position="99"/>
        <end position="118"/>
    </location>
</feature>
<protein>
    <recommendedName>
        <fullName evidence="4">Shikimate kinase</fullName>
    </recommendedName>
</protein>
<gene>
    <name evidence="2" type="ORF">EY643_00610</name>
</gene>
<sequence>MTKDSDTLLGRSDLNYRVFTAVKYVVYVLLTFNVFLFLQEELSALEHTFVDGFELSQIIQVFSATIDTAAWVLLLLLFELETSVLDDNRIQGWVKRSLHWVRLICYAAVFYAFTGYYAELAMLYDATALPGFDPCAALDRGLSLHVDMDEYVPLDAANCAVNSGEWFQLTGFEIVSESQVLTSARWLAWTDVVNSAAWLLVVIVLEIEVRLQLRGNLSNQIMAFTKWIKIALYGTLFAAAGYWGVAGDFLDFWDAALWLFAFIFIELNVFEWQHETTQESSDAAAAQEA</sequence>
<dbReference type="AlphaFoldDB" id="A0A5P9NEU9"/>
<keyword evidence="3" id="KW-1185">Reference proteome</keyword>
<evidence type="ECO:0000256" key="1">
    <source>
        <dbReference type="SAM" id="Phobius"/>
    </source>
</evidence>
<feature type="transmembrane region" description="Helical" evidence="1">
    <location>
        <begin position="186"/>
        <end position="207"/>
    </location>
</feature>
<dbReference type="KEGG" id="halc:EY643_00610"/>
<evidence type="ECO:0000313" key="3">
    <source>
        <dbReference type="Proteomes" id="UP000326287"/>
    </source>
</evidence>
<feature type="transmembrane region" description="Helical" evidence="1">
    <location>
        <begin position="227"/>
        <end position="246"/>
    </location>
</feature>